<dbReference type="NCBIfam" id="NF043066">
    <property type="entry name" value="ETEC_3214_dom"/>
    <property type="match status" value="1"/>
</dbReference>
<dbReference type="OrthoDB" id="5870690at2"/>
<gene>
    <name evidence="1" type="ORF">SAMN04488136_101226</name>
</gene>
<sequence>MDNIESLNQQAEPVTSRTRLTLKEQWGKLIALVSLVAIALGSFNDSMDALEKIYDFSLSQFTDIPSQDKLSQIYIRGSSGVLDETFGAPIYIKRSSAGDTIKYYRDDRFILSAVVKDEAIAAYLVFPLAGFAPDTSLSAGGEQLLNRPFSAQENVTDLRASLSRSISYYVEENTDGVFGNLYTSISGFSEFEQELAPQQRTLLTRLVDNLMLGEGIVEAAQDLRENFTPNFYGYNRLSLVDIEDAILTKSEFRLIQP</sequence>
<accession>A0A1G7W6Y2</accession>
<protein>
    <submittedName>
        <fullName evidence="1">Uncharacterized protein</fullName>
    </submittedName>
</protein>
<dbReference type="Proteomes" id="UP000198854">
    <property type="component" value="Unassembled WGS sequence"/>
</dbReference>
<evidence type="ECO:0000313" key="1">
    <source>
        <dbReference type="EMBL" id="SDG67747.1"/>
    </source>
</evidence>
<evidence type="ECO:0000313" key="2">
    <source>
        <dbReference type="Proteomes" id="UP000198854"/>
    </source>
</evidence>
<reference evidence="1 2" key="1">
    <citation type="submission" date="2016-10" db="EMBL/GenBank/DDBJ databases">
        <authorList>
            <person name="de Groot N.N."/>
        </authorList>
    </citation>
    <scope>NUCLEOTIDE SEQUENCE [LARGE SCALE GENOMIC DNA]</scope>
    <source>
        <strain evidence="1 2">CGMCC 1.10228</strain>
    </source>
</reference>
<dbReference type="RefSeq" id="WP_093268493.1">
    <property type="nucleotide sequence ID" value="NZ_FNDD01000001.1"/>
</dbReference>
<dbReference type="EMBL" id="FNDD01000001">
    <property type="protein sequence ID" value="SDG67747.1"/>
    <property type="molecule type" value="Genomic_DNA"/>
</dbReference>
<proteinExistence type="predicted"/>
<keyword evidence="2" id="KW-1185">Reference proteome</keyword>
<name>A0A1G7W6Y2_9VIBR</name>
<organism evidence="1 2">
    <name type="scientific">Vibrio xiamenensis</name>
    <dbReference type="NCBI Taxonomy" id="861298"/>
    <lineage>
        <taxon>Bacteria</taxon>
        <taxon>Pseudomonadati</taxon>
        <taxon>Pseudomonadota</taxon>
        <taxon>Gammaproteobacteria</taxon>
        <taxon>Vibrionales</taxon>
        <taxon>Vibrionaceae</taxon>
        <taxon>Vibrio</taxon>
    </lineage>
</organism>
<dbReference type="InterPro" id="IPR050010">
    <property type="entry name" value="ETEC_3214_dom"/>
</dbReference>
<dbReference type="STRING" id="861298.SAMN04488136_101226"/>
<dbReference type="AlphaFoldDB" id="A0A1G7W6Y2"/>